<gene>
    <name evidence="3" type="ORF">C0216_16310</name>
</gene>
<dbReference type="RefSeq" id="WP_114055993.1">
    <property type="nucleotide sequence ID" value="NZ_CP030862.1"/>
</dbReference>
<accession>A0A344U1N3</accession>
<feature type="region of interest" description="Disordered" evidence="1">
    <location>
        <begin position="85"/>
        <end position="106"/>
    </location>
</feature>
<protein>
    <submittedName>
        <fullName evidence="3">Uncharacterized protein</fullName>
    </submittedName>
</protein>
<feature type="compositionally biased region" description="Gly residues" evidence="1">
    <location>
        <begin position="95"/>
        <end position="106"/>
    </location>
</feature>
<keyword evidence="2" id="KW-0472">Membrane</keyword>
<feature type="compositionally biased region" description="Low complexity" evidence="1">
    <location>
        <begin position="85"/>
        <end position="94"/>
    </location>
</feature>
<reference evidence="3 4" key="1">
    <citation type="submission" date="2018-01" db="EMBL/GenBank/DDBJ databases">
        <title>Draft genome Sequence of streptomyces globosus LZH-48.</title>
        <authorList>
            <person name="Ran K."/>
            <person name="Li Z."/>
            <person name="Wei S."/>
            <person name="Dong R."/>
        </authorList>
    </citation>
    <scope>NUCLEOTIDE SEQUENCE [LARGE SCALE GENOMIC DNA]</scope>
    <source>
        <strain evidence="3 4">LZH-48</strain>
    </source>
</reference>
<feature type="transmembrane region" description="Helical" evidence="2">
    <location>
        <begin position="30"/>
        <end position="50"/>
    </location>
</feature>
<evidence type="ECO:0000256" key="1">
    <source>
        <dbReference type="SAM" id="MobiDB-lite"/>
    </source>
</evidence>
<dbReference type="EMBL" id="CP030862">
    <property type="protein sequence ID" value="AXE24804.1"/>
    <property type="molecule type" value="Genomic_DNA"/>
</dbReference>
<dbReference type="AlphaFoldDB" id="A0A344U1N3"/>
<keyword evidence="4" id="KW-1185">Reference proteome</keyword>
<sequence length="106" mass="10587">MSLHTTVTRVLPSLGGLAAAGAGVLADAPWWLVGVLGFAALLVLRAEALVNARNEARRGSHEHRLLATVSGRQALDYLTEVRRAQAGPAAAPGPGAEGGAAGGGTA</sequence>
<evidence type="ECO:0000313" key="4">
    <source>
        <dbReference type="Proteomes" id="UP000252004"/>
    </source>
</evidence>
<name>A0A344U1N3_9ACTN</name>
<organism evidence="3 4">
    <name type="scientific">Streptomyces globosus</name>
    <dbReference type="NCBI Taxonomy" id="68209"/>
    <lineage>
        <taxon>Bacteria</taxon>
        <taxon>Bacillati</taxon>
        <taxon>Actinomycetota</taxon>
        <taxon>Actinomycetes</taxon>
        <taxon>Kitasatosporales</taxon>
        <taxon>Streptomycetaceae</taxon>
        <taxon>Streptomyces</taxon>
    </lineage>
</organism>
<keyword evidence="2" id="KW-1133">Transmembrane helix</keyword>
<evidence type="ECO:0000256" key="2">
    <source>
        <dbReference type="SAM" id="Phobius"/>
    </source>
</evidence>
<dbReference type="KEGG" id="sgz:C0216_16310"/>
<dbReference type="Proteomes" id="UP000252004">
    <property type="component" value="Chromosome"/>
</dbReference>
<dbReference type="OrthoDB" id="4338714at2"/>
<evidence type="ECO:0000313" key="3">
    <source>
        <dbReference type="EMBL" id="AXE24804.1"/>
    </source>
</evidence>
<proteinExistence type="predicted"/>
<keyword evidence="2" id="KW-0812">Transmembrane</keyword>